<dbReference type="PANTHER" id="PTHR43767">
    <property type="entry name" value="LONG-CHAIN-FATTY-ACID--COA LIGASE"/>
    <property type="match status" value="1"/>
</dbReference>
<dbReference type="InterPro" id="IPR020845">
    <property type="entry name" value="AMP-binding_CS"/>
</dbReference>
<evidence type="ECO:0000259" key="1">
    <source>
        <dbReference type="Pfam" id="PF00501"/>
    </source>
</evidence>
<dbReference type="InterPro" id="IPR045851">
    <property type="entry name" value="AMP-bd_C_sf"/>
</dbReference>
<dbReference type="Proteomes" id="UP000268684">
    <property type="component" value="Chromosome II"/>
</dbReference>
<sequence>MRCAWCFPTEPWRAGGAHGNLMPMTMDNEILTTPALIARAAARHGAHPAIESEHGRLTYAELDAARLEAARALLASGIDAGDRIAVWAPNLPQWIVAALAIHTVGAILVPVNTRMKGMEVGGILHDGGARLLFCCGAFLGESYPAMLAPHRPATLERVVVFDGEPPSGARDETWNAFLARGAAVPLAAVREREAQVTPDTVMDLMFTSGTTGRPKGVMTTHGQNLRAAQAWATIAGVRRDDRYLIVNPFFHTFGYKAGWLAALASGATVLPHLVFQPADVLRRVADDRVSVLPGPPTLYYALLDAPDRATRDLSSLRIAVTGAAAIAPSLIERMRAELGFETVLTGYGLTESCGFATLCRQGDDAETVAYTSGRPMPDVELRIAGPGGAPLGPDETGEIWVRGYNVMRGYFNQPDATRETVDADGWLHTGDLGCVDANGNLKITDRIKDMFIVGGFNCYPAEIERLLAAHPAIAQVALVGVPDTRLGEVGHAYVVLRPGAHADADELNDWARRNMANYKVPRHFTFVEQLPTSAAGKVLKYRLRAGTEAAA</sequence>
<dbReference type="InterPro" id="IPR000873">
    <property type="entry name" value="AMP-dep_synth/lig_dom"/>
</dbReference>
<dbReference type="InterPro" id="IPR050237">
    <property type="entry name" value="ATP-dep_AMP-bd_enzyme"/>
</dbReference>
<name>A0AAJ5N8X2_9BURK</name>
<keyword evidence="3" id="KW-0436">Ligase</keyword>
<dbReference type="GO" id="GO:0016878">
    <property type="term" value="F:acid-thiol ligase activity"/>
    <property type="evidence" value="ECO:0007669"/>
    <property type="project" value="UniProtKB-ARBA"/>
</dbReference>
<dbReference type="InterPro" id="IPR042099">
    <property type="entry name" value="ANL_N_sf"/>
</dbReference>
<keyword evidence="3" id="KW-0813">Transport</keyword>
<evidence type="ECO:0000259" key="2">
    <source>
        <dbReference type="Pfam" id="PF13193"/>
    </source>
</evidence>
<evidence type="ECO:0000313" key="4">
    <source>
        <dbReference type="Proteomes" id="UP000268684"/>
    </source>
</evidence>
<accession>A0AAJ5N8X2</accession>
<gene>
    <name evidence="3" type="primary">fadK_3</name>
    <name evidence="3" type="ORF">BSTAB16_4281</name>
</gene>
<dbReference type="Gene3D" id="3.30.300.30">
    <property type="match status" value="1"/>
</dbReference>
<dbReference type="PROSITE" id="PS00455">
    <property type="entry name" value="AMP_BINDING"/>
    <property type="match status" value="1"/>
</dbReference>
<organism evidence="3 4">
    <name type="scientific">Burkholderia stabilis</name>
    <dbReference type="NCBI Taxonomy" id="95485"/>
    <lineage>
        <taxon>Bacteria</taxon>
        <taxon>Pseudomonadati</taxon>
        <taxon>Pseudomonadota</taxon>
        <taxon>Betaproteobacteria</taxon>
        <taxon>Burkholderiales</taxon>
        <taxon>Burkholderiaceae</taxon>
        <taxon>Burkholderia</taxon>
        <taxon>Burkholderia cepacia complex</taxon>
    </lineage>
</organism>
<dbReference type="SUPFAM" id="SSF56801">
    <property type="entry name" value="Acetyl-CoA synthetase-like"/>
    <property type="match status" value="1"/>
</dbReference>
<dbReference type="AlphaFoldDB" id="A0AAJ5N8X2"/>
<dbReference type="NCBIfam" id="NF005801">
    <property type="entry name" value="PRK07656.1"/>
    <property type="match status" value="1"/>
</dbReference>
<dbReference type="PANTHER" id="PTHR43767:SF1">
    <property type="entry name" value="NONRIBOSOMAL PEPTIDE SYNTHASE PES1 (EUROFUNG)-RELATED"/>
    <property type="match status" value="1"/>
</dbReference>
<protein>
    <submittedName>
        <fullName evidence="3">Short-chain-fatty-acid--CoA ligase,long-chain-fatty-acid--CoA ligase,ABC-type sugar transport system, periplasmic component,O-succinylbenzoate-CoA ligase,AMP-binding enzyme</fullName>
    </submittedName>
</protein>
<dbReference type="Pfam" id="PF00501">
    <property type="entry name" value="AMP-binding"/>
    <property type="match status" value="1"/>
</dbReference>
<reference evidence="3 4" key="1">
    <citation type="submission" date="2017-11" db="EMBL/GenBank/DDBJ databases">
        <authorList>
            <person name="Seth-Smith MB H."/>
        </authorList>
    </citation>
    <scope>NUCLEOTIDE SEQUENCE [LARGE SCALE GENOMIC DNA]</scope>
    <source>
        <strain evidence="3">E</strain>
    </source>
</reference>
<feature type="domain" description="AMP-dependent synthetase/ligase" evidence="1">
    <location>
        <begin position="38"/>
        <end position="411"/>
    </location>
</feature>
<evidence type="ECO:0000313" key="3">
    <source>
        <dbReference type="EMBL" id="VBB14092.1"/>
    </source>
</evidence>
<keyword evidence="4" id="KW-1185">Reference proteome</keyword>
<feature type="domain" description="AMP-binding enzyme C-terminal" evidence="2">
    <location>
        <begin position="462"/>
        <end position="537"/>
    </location>
</feature>
<dbReference type="Pfam" id="PF13193">
    <property type="entry name" value="AMP-binding_C"/>
    <property type="match status" value="1"/>
</dbReference>
<dbReference type="Gene3D" id="3.40.50.12780">
    <property type="entry name" value="N-terminal domain of ligase-like"/>
    <property type="match status" value="1"/>
</dbReference>
<proteinExistence type="predicted"/>
<dbReference type="InterPro" id="IPR025110">
    <property type="entry name" value="AMP-bd_C"/>
</dbReference>
<dbReference type="EMBL" id="LR025743">
    <property type="protein sequence ID" value="VBB14092.1"/>
    <property type="molecule type" value="Genomic_DNA"/>
</dbReference>
<keyword evidence="3" id="KW-0762">Sugar transport</keyword>